<evidence type="ECO:0000313" key="15">
    <source>
        <dbReference type="Ensembl" id="ENSLLEP00000002155.1"/>
    </source>
</evidence>
<dbReference type="Ensembl" id="ENSLLET00000002247.1">
    <property type="protein sequence ID" value="ENSLLEP00000002155.1"/>
    <property type="gene ID" value="ENSLLEG00000001377.1"/>
</dbReference>
<feature type="chain" id="PRO_5034103855" evidence="13">
    <location>
        <begin position="24"/>
        <end position="211"/>
    </location>
</feature>
<keyword evidence="8" id="KW-0496">Mitochondrion</keyword>
<feature type="domain" description="Tim10-like" evidence="14">
    <location>
        <begin position="141"/>
        <end position="201"/>
    </location>
</feature>
<evidence type="ECO:0000256" key="5">
    <source>
        <dbReference type="ARBA" id="ARBA00022833"/>
    </source>
</evidence>
<dbReference type="Proteomes" id="UP000694569">
    <property type="component" value="Unplaced"/>
</dbReference>
<evidence type="ECO:0000256" key="8">
    <source>
        <dbReference type="ARBA" id="ARBA00023128"/>
    </source>
</evidence>
<comment type="similarity">
    <text evidence="2">Belongs to the small Tim family.</text>
</comment>
<dbReference type="Pfam" id="PF02953">
    <property type="entry name" value="zf-Tim10_DDP"/>
    <property type="match status" value="1"/>
</dbReference>
<dbReference type="AlphaFoldDB" id="A0A8C5P6T1"/>
<keyword evidence="5" id="KW-0862">Zinc</keyword>
<comment type="subcellular location">
    <subcellularLocation>
        <location evidence="1">Mitochondrion</location>
    </subcellularLocation>
</comment>
<keyword evidence="6" id="KW-0653">Protein transport</keyword>
<proteinExistence type="inferred from homology"/>
<evidence type="ECO:0000313" key="16">
    <source>
        <dbReference type="Proteomes" id="UP000694569"/>
    </source>
</evidence>
<dbReference type="SUPFAM" id="SSF144122">
    <property type="entry name" value="Tim10-like"/>
    <property type="match status" value="1"/>
</dbReference>
<comment type="function">
    <text evidence="11">Mitochondrial intermembrane chaperone that participates in the import and insertion of some multi-pass transmembrane proteins into the mitochondrial inner membrane. Also required for the transfer of beta-barrel precursors from the TOM complex to the sorting and assembly machinery (SAM complex) of the outer membrane. Acts as a chaperone-like protein that protects the hydrophobic precursors from aggregation and guide them through the mitochondrial intermembrane space. The TIMM8-TIMM13 complex mediates the import of some proteins while the predominant TIMM9-TIMM10 70 kDa complex mediates the import of much more proteins.</text>
</comment>
<evidence type="ECO:0000256" key="12">
    <source>
        <dbReference type="ARBA" id="ARBA00064371"/>
    </source>
</evidence>
<evidence type="ECO:0000256" key="4">
    <source>
        <dbReference type="ARBA" id="ARBA00022723"/>
    </source>
</evidence>
<sequence>MHSCFPVALLCIILYLLFYLIKVTPPPQRTVNIILPNWQDTDNILQYNLQLRFSNLSIDGQCFPTPAHLNVVNKQLQRPLCLASREVDAVFPVPATAGSLSHVSDFESAGQITTAMDGFGSEFASGASGSGKVDTGAIMEQVKVQIAVANAQELLQRMTEKCFRKCIGKPGSSLDNSEQKCVAMCMDRYMDAWNTVSRAYNARLQRESAKM</sequence>
<reference evidence="15" key="2">
    <citation type="submission" date="2025-09" db="UniProtKB">
        <authorList>
            <consortium name="Ensembl"/>
        </authorList>
    </citation>
    <scope>IDENTIFICATION</scope>
</reference>
<keyword evidence="4" id="KW-0479">Metal-binding</keyword>
<evidence type="ECO:0000256" key="11">
    <source>
        <dbReference type="ARBA" id="ARBA00056236"/>
    </source>
</evidence>
<evidence type="ECO:0000256" key="3">
    <source>
        <dbReference type="ARBA" id="ARBA00022448"/>
    </source>
</evidence>
<evidence type="ECO:0000256" key="13">
    <source>
        <dbReference type="SAM" id="SignalP"/>
    </source>
</evidence>
<feature type="signal peptide" evidence="13">
    <location>
        <begin position="1"/>
        <end position="23"/>
    </location>
</feature>
<evidence type="ECO:0000256" key="2">
    <source>
        <dbReference type="ARBA" id="ARBA00006720"/>
    </source>
</evidence>
<reference evidence="15" key="1">
    <citation type="submission" date="2025-08" db="UniProtKB">
        <authorList>
            <consortium name="Ensembl"/>
        </authorList>
    </citation>
    <scope>IDENTIFICATION</scope>
</reference>
<dbReference type="GO" id="GO:0015031">
    <property type="term" value="P:protein transport"/>
    <property type="evidence" value="ECO:0007669"/>
    <property type="project" value="UniProtKB-KW"/>
</dbReference>
<evidence type="ECO:0000256" key="9">
    <source>
        <dbReference type="ARBA" id="ARBA00023157"/>
    </source>
</evidence>
<evidence type="ECO:0000256" key="7">
    <source>
        <dbReference type="ARBA" id="ARBA00023010"/>
    </source>
</evidence>
<dbReference type="GO" id="GO:0042719">
    <property type="term" value="C:mitochondrial intermembrane space chaperone complex"/>
    <property type="evidence" value="ECO:0007669"/>
    <property type="project" value="UniProtKB-ARBA"/>
</dbReference>
<accession>A0A8C5P6T1</accession>
<dbReference type="InterPro" id="IPR035427">
    <property type="entry name" value="Tim10-like_dom_sf"/>
</dbReference>
<dbReference type="GeneTree" id="ENSGT00390000014000"/>
<dbReference type="InterPro" id="IPR004217">
    <property type="entry name" value="Tim10-like"/>
</dbReference>
<dbReference type="GO" id="GO:0045039">
    <property type="term" value="P:protein insertion into mitochondrial inner membrane"/>
    <property type="evidence" value="ECO:0007669"/>
    <property type="project" value="UniProtKB-ARBA"/>
</dbReference>
<evidence type="ECO:0000256" key="6">
    <source>
        <dbReference type="ARBA" id="ARBA00022927"/>
    </source>
</evidence>
<evidence type="ECO:0000259" key="14">
    <source>
        <dbReference type="Pfam" id="PF02953"/>
    </source>
</evidence>
<name>A0A8C5P6T1_9ANUR</name>
<keyword evidence="3" id="KW-0813">Transport</keyword>
<evidence type="ECO:0000256" key="1">
    <source>
        <dbReference type="ARBA" id="ARBA00004173"/>
    </source>
</evidence>
<comment type="subunit">
    <text evidence="12">Heterohexamer; composed of 3 copies of TIMM8 (TIMM8A or TIMM8B) and 3 copies of TIMM13, named soluble 70 kDa complex. Associates with the TIM22 complex, whose core is composed of TIMM22.</text>
</comment>
<keyword evidence="13" id="KW-0732">Signal</keyword>
<dbReference type="GO" id="GO:0046872">
    <property type="term" value="F:metal ion binding"/>
    <property type="evidence" value="ECO:0007669"/>
    <property type="project" value="UniProtKB-KW"/>
</dbReference>
<gene>
    <name evidence="15" type="primary">TIMM13</name>
</gene>
<evidence type="ECO:0000256" key="10">
    <source>
        <dbReference type="ARBA" id="ARBA00023186"/>
    </source>
</evidence>
<keyword evidence="7" id="KW-0811">Translocation</keyword>
<dbReference type="Gene3D" id="1.10.287.810">
    <property type="entry name" value="Mitochondrial import inner membrane translocase subunit tim13 like domains"/>
    <property type="match status" value="1"/>
</dbReference>
<dbReference type="FunFam" id="1.10.287.810:FF:000001">
    <property type="entry name" value="mitochondrial import inner membrane translocase subunit TIM13"/>
    <property type="match status" value="1"/>
</dbReference>
<dbReference type="OrthoDB" id="7813104at2759"/>
<keyword evidence="9" id="KW-1015">Disulfide bond</keyword>
<organism evidence="15 16">
    <name type="scientific">Leptobrachium leishanense</name>
    <name type="common">Leishan spiny toad</name>
    <dbReference type="NCBI Taxonomy" id="445787"/>
    <lineage>
        <taxon>Eukaryota</taxon>
        <taxon>Metazoa</taxon>
        <taxon>Chordata</taxon>
        <taxon>Craniata</taxon>
        <taxon>Vertebrata</taxon>
        <taxon>Euteleostomi</taxon>
        <taxon>Amphibia</taxon>
        <taxon>Batrachia</taxon>
        <taxon>Anura</taxon>
        <taxon>Pelobatoidea</taxon>
        <taxon>Megophryidae</taxon>
        <taxon>Leptobrachium</taxon>
    </lineage>
</organism>
<protein>
    <submittedName>
        <fullName evidence="15">Translocase of inner mitochondrial membrane 13</fullName>
    </submittedName>
</protein>
<keyword evidence="10" id="KW-0143">Chaperone</keyword>
<keyword evidence="16" id="KW-1185">Reference proteome</keyword>